<dbReference type="InterPro" id="IPR043502">
    <property type="entry name" value="DNA/RNA_pol_sf"/>
</dbReference>
<dbReference type="GO" id="GO:0003964">
    <property type="term" value="F:RNA-directed DNA polymerase activity"/>
    <property type="evidence" value="ECO:0007669"/>
    <property type="project" value="UniProtKB-KW"/>
</dbReference>
<dbReference type="SUPFAM" id="SSF56672">
    <property type="entry name" value="DNA/RNA polymerases"/>
    <property type="match status" value="1"/>
</dbReference>
<sequence>MEKTKGLDQSFTVKNFQRLLKRTDFHGENGYRSIDQLLPRLTSLEESISNSHFQFSPFQRGKINGFQYISAGSLENRLLMRKLDDNVKRIFRIKSSNRNSIVWLTKYLAEEKTKFYVLKLDLKSFYESIPHAEVIKKIQENNLLSNGSKTLLTKYLDTIASHSQGGLPRGICLSSTLSEYYMQPIDKRIKEIDGIYYYGRFVDDIVIFCYRNPRDIYNQIKKIIKLPLSLNSAKTRIMSSEKNDGYNDIDFDFLGYRFRKNEQLEVDIAKKKNK</sequence>
<reference evidence="3" key="1">
    <citation type="journal article" date="2019" name="Int. J. Syst. Evol. Microbiol.">
        <title>The Global Catalogue of Microorganisms (GCM) 10K type strain sequencing project: providing services to taxonomists for standard genome sequencing and annotation.</title>
        <authorList>
            <consortium name="The Broad Institute Genomics Platform"/>
            <consortium name="The Broad Institute Genome Sequencing Center for Infectious Disease"/>
            <person name="Wu L."/>
            <person name="Ma J."/>
        </authorList>
    </citation>
    <scope>NUCLEOTIDE SEQUENCE [LARGE SCALE GENOMIC DNA]</scope>
    <source>
        <strain evidence="3">KCTC 52237</strain>
    </source>
</reference>
<accession>A0ABV7FG24</accession>
<dbReference type="InterPro" id="IPR000477">
    <property type="entry name" value="RT_dom"/>
</dbReference>
<organism evidence="2 3">
    <name type="scientific">Cellvibrio fontiphilus</name>
    <dbReference type="NCBI Taxonomy" id="1815559"/>
    <lineage>
        <taxon>Bacteria</taxon>
        <taxon>Pseudomonadati</taxon>
        <taxon>Pseudomonadota</taxon>
        <taxon>Gammaproteobacteria</taxon>
        <taxon>Cellvibrionales</taxon>
        <taxon>Cellvibrionaceae</taxon>
        <taxon>Cellvibrio</taxon>
    </lineage>
</organism>
<keyword evidence="2" id="KW-0808">Transferase</keyword>
<keyword evidence="3" id="KW-1185">Reference proteome</keyword>
<dbReference type="Pfam" id="PF00078">
    <property type="entry name" value="RVT_1"/>
    <property type="match status" value="1"/>
</dbReference>
<comment type="caution">
    <text evidence="2">The sequence shown here is derived from an EMBL/GenBank/DDBJ whole genome shotgun (WGS) entry which is preliminary data.</text>
</comment>
<dbReference type="PROSITE" id="PS50878">
    <property type="entry name" value="RT_POL"/>
    <property type="match status" value="1"/>
</dbReference>
<name>A0ABV7FG24_9GAMM</name>
<protein>
    <submittedName>
        <fullName evidence="2">Antiviral reverse transcriptase Drt3a</fullName>
    </submittedName>
</protein>
<evidence type="ECO:0000313" key="3">
    <source>
        <dbReference type="Proteomes" id="UP001595555"/>
    </source>
</evidence>
<dbReference type="NCBIfam" id="NF041747">
    <property type="entry name" value="Drt3a"/>
    <property type="match status" value="1"/>
</dbReference>
<proteinExistence type="predicted"/>
<evidence type="ECO:0000259" key="1">
    <source>
        <dbReference type="PROSITE" id="PS50878"/>
    </source>
</evidence>
<keyword evidence="2" id="KW-0548">Nucleotidyltransferase</keyword>
<gene>
    <name evidence="2" type="primary">drt3a</name>
    <name evidence="2" type="ORF">ACFODX_09280</name>
</gene>
<dbReference type="CDD" id="cd01646">
    <property type="entry name" value="RT_Bac_retron_I"/>
    <property type="match status" value="1"/>
</dbReference>
<dbReference type="EMBL" id="JBHRTF010000004">
    <property type="protein sequence ID" value="MFC3115746.1"/>
    <property type="molecule type" value="Genomic_DNA"/>
</dbReference>
<evidence type="ECO:0000313" key="2">
    <source>
        <dbReference type="EMBL" id="MFC3115746.1"/>
    </source>
</evidence>
<dbReference type="RefSeq" id="WP_378118366.1">
    <property type="nucleotide sequence ID" value="NZ_JBHRTF010000004.1"/>
</dbReference>
<feature type="domain" description="Reverse transcriptase" evidence="1">
    <location>
        <begin position="1"/>
        <end position="258"/>
    </location>
</feature>
<dbReference type="Proteomes" id="UP001595555">
    <property type="component" value="Unassembled WGS sequence"/>
</dbReference>
<keyword evidence="2" id="KW-0695">RNA-directed DNA polymerase</keyword>